<reference evidence="6" key="1">
    <citation type="submission" date="2020-05" db="EMBL/GenBank/DDBJ databases">
        <authorList>
            <person name="Chiriac C."/>
            <person name="Salcher M."/>
            <person name="Ghai R."/>
            <person name="Kavagutti S V."/>
        </authorList>
    </citation>
    <scope>NUCLEOTIDE SEQUENCE</scope>
</reference>
<organism evidence="6">
    <name type="scientific">freshwater metagenome</name>
    <dbReference type="NCBI Taxonomy" id="449393"/>
    <lineage>
        <taxon>unclassified sequences</taxon>
        <taxon>metagenomes</taxon>
        <taxon>ecological metagenomes</taxon>
    </lineage>
</organism>
<dbReference type="SUPFAM" id="SSF51735">
    <property type="entry name" value="NAD(P)-binding Rossmann-fold domains"/>
    <property type="match status" value="1"/>
</dbReference>
<name>A0A6J6ZXN1_9ZZZZ</name>
<dbReference type="InterPro" id="IPR050129">
    <property type="entry name" value="Zn_alcohol_dh"/>
</dbReference>
<dbReference type="GO" id="GO:0008270">
    <property type="term" value="F:zinc ion binding"/>
    <property type="evidence" value="ECO:0007669"/>
    <property type="project" value="InterPro"/>
</dbReference>
<dbReference type="InterPro" id="IPR036291">
    <property type="entry name" value="NAD(P)-bd_dom_sf"/>
</dbReference>
<accession>A0A6J6ZXN1</accession>
<dbReference type="PANTHER" id="PTHR43401">
    <property type="entry name" value="L-THREONINE 3-DEHYDROGENASE"/>
    <property type="match status" value="1"/>
</dbReference>
<dbReference type="InterPro" id="IPR013154">
    <property type="entry name" value="ADH-like_N"/>
</dbReference>
<protein>
    <submittedName>
        <fullName evidence="6">Unannotated protein</fullName>
    </submittedName>
</protein>
<keyword evidence="3" id="KW-0560">Oxidoreductase</keyword>
<feature type="domain" description="Alcohol dehydrogenase-like C-terminal" evidence="4">
    <location>
        <begin position="173"/>
        <end position="291"/>
    </location>
</feature>
<dbReference type="InterPro" id="IPR002328">
    <property type="entry name" value="ADH_Zn_CS"/>
</dbReference>
<evidence type="ECO:0000256" key="2">
    <source>
        <dbReference type="ARBA" id="ARBA00022833"/>
    </source>
</evidence>
<evidence type="ECO:0000259" key="4">
    <source>
        <dbReference type="Pfam" id="PF00107"/>
    </source>
</evidence>
<dbReference type="InterPro" id="IPR013149">
    <property type="entry name" value="ADH-like_C"/>
</dbReference>
<dbReference type="PANTHER" id="PTHR43401:SF2">
    <property type="entry name" value="L-THREONINE 3-DEHYDROGENASE"/>
    <property type="match status" value="1"/>
</dbReference>
<evidence type="ECO:0000256" key="1">
    <source>
        <dbReference type="ARBA" id="ARBA00022723"/>
    </source>
</evidence>
<dbReference type="Gene3D" id="3.90.180.10">
    <property type="entry name" value="Medium-chain alcohol dehydrogenases, catalytic domain"/>
    <property type="match status" value="1"/>
</dbReference>
<evidence type="ECO:0000256" key="3">
    <source>
        <dbReference type="ARBA" id="ARBA00023002"/>
    </source>
</evidence>
<dbReference type="InterPro" id="IPR011032">
    <property type="entry name" value="GroES-like_sf"/>
</dbReference>
<feature type="domain" description="Alcohol dehydrogenase-like N-terminal" evidence="5">
    <location>
        <begin position="24"/>
        <end position="133"/>
    </location>
</feature>
<dbReference type="Gene3D" id="3.40.50.720">
    <property type="entry name" value="NAD(P)-binding Rossmann-like Domain"/>
    <property type="match status" value="1"/>
</dbReference>
<dbReference type="EMBL" id="CAFABK010000012">
    <property type="protein sequence ID" value="CAB4824940.1"/>
    <property type="molecule type" value="Genomic_DNA"/>
</dbReference>
<keyword evidence="2" id="KW-0862">Zinc</keyword>
<gene>
    <name evidence="6" type="ORF">UFOPK3204_00418</name>
</gene>
<dbReference type="AlphaFoldDB" id="A0A6J6ZXN1"/>
<evidence type="ECO:0000313" key="6">
    <source>
        <dbReference type="EMBL" id="CAB4824940.1"/>
    </source>
</evidence>
<dbReference type="Pfam" id="PF00107">
    <property type="entry name" value="ADH_zinc_N"/>
    <property type="match status" value="1"/>
</dbReference>
<proteinExistence type="predicted"/>
<keyword evidence="1" id="KW-0479">Metal-binding</keyword>
<dbReference type="Pfam" id="PF08240">
    <property type="entry name" value="ADH_N"/>
    <property type="match status" value="1"/>
</dbReference>
<dbReference type="GO" id="GO:0016491">
    <property type="term" value="F:oxidoreductase activity"/>
    <property type="evidence" value="ECO:0007669"/>
    <property type="project" value="UniProtKB-KW"/>
</dbReference>
<dbReference type="PROSITE" id="PS00059">
    <property type="entry name" value="ADH_ZINC"/>
    <property type="match status" value="1"/>
</dbReference>
<evidence type="ECO:0000259" key="5">
    <source>
        <dbReference type="Pfam" id="PF08240"/>
    </source>
</evidence>
<sequence length="334" mass="34769">MKALVWNGPSDLTLESVSEPVLSSGYVLVHVTSASICGSDVSGYIGKMGNRTPGQIMGHEFAGVVQAVADSSDGHWAGQRVTVNPLVSCGTCEACISGMPQRCDTWALIGVQRPGGFAEAVAVPVANLLRLPDSHTETLASLVEPVAHGYHGARVATRGGIQGSMLVIGAGTVGLFAALAASQLGISRICILERDRHRRSTAESLGLAAFELVDDVRAYLGAPEVIFDAVGSSATRSLAVELVRRGGRVVLDGLADPMGEFSFMQAILREVELHGSFGYAPEDFDSALAVLEGDSFGISSHVKVIPFAEGPAAFASMAGGDLHTLKTVLHVSES</sequence>
<dbReference type="SUPFAM" id="SSF50129">
    <property type="entry name" value="GroES-like"/>
    <property type="match status" value="1"/>
</dbReference>